<accession>A0A553PIH9</accession>
<comment type="caution">
    <text evidence="3">The sequence shown here is derived from an EMBL/GenBank/DDBJ whole genome shotgun (WGS) entry which is preliminary data.</text>
</comment>
<protein>
    <recommendedName>
        <fullName evidence="5">RRM domain-containing protein</fullName>
    </recommendedName>
</protein>
<proteinExistence type="inferred from homology"/>
<dbReference type="SUPFAM" id="SSF54928">
    <property type="entry name" value="RNA-binding domain, RBD"/>
    <property type="match status" value="1"/>
</dbReference>
<dbReference type="InterPro" id="IPR012677">
    <property type="entry name" value="Nucleotide-bd_a/b_plait_sf"/>
</dbReference>
<dbReference type="GO" id="GO:0008597">
    <property type="term" value="F:calcium-dependent protein serine/threonine phosphatase regulator activity"/>
    <property type="evidence" value="ECO:0007669"/>
    <property type="project" value="TreeGrafter"/>
</dbReference>
<evidence type="ECO:0000313" key="3">
    <source>
        <dbReference type="EMBL" id="TRY77478.1"/>
    </source>
</evidence>
<keyword evidence="4" id="KW-1185">Reference proteome</keyword>
<dbReference type="PANTHER" id="PTHR10300">
    <property type="entry name" value="CALCIPRESSIN"/>
    <property type="match status" value="1"/>
</dbReference>
<dbReference type="STRING" id="6832.A0A553PIH9"/>
<dbReference type="GO" id="GO:0005737">
    <property type="term" value="C:cytoplasm"/>
    <property type="evidence" value="ECO:0007669"/>
    <property type="project" value="TreeGrafter"/>
</dbReference>
<dbReference type="AlphaFoldDB" id="A0A553PIH9"/>
<organism evidence="3 4">
    <name type="scientific">Tigriopus californicus</name>
    <name type="common">Marine copepod</name>
    <dbReference type="NCBI Taxonomy" id="6832"/>
    <lineage>
        <taxon>Eukaryota</taxon>
        <taxon>Metazoa</taxon>
        <taxon>Ecdysozoa</taxon>
        <taxon>Arthropoda</taxon>
        <taxon>Crustacea</taxon>
        <taxon>Multicrustacea</taxon>
        <taxon>Hexanauplia</taxon>
        <taxon>Copepoda</taxon>
        <taxon>Harpacticoida</taxon>
        <taxon>Harpacticidae</taxon>
        <taxon>Tigriopus</taxon>
    </lineage>
</organism>
<dbReference type="InterPro" id="IPR035979">
    <property type="entry name" value="RBD_domain_sf"/>
</dbReference>
<sequence>MRRKPVQGPVHSMDQDSVESLEDEDNFVQPHEDHPGRARSGGEEEDGMGSTASTNTTDENLMRDHSLSGWTDSRLHIVNPDEKASKSLIITNVDSEIFDNPVAKEMFEKLFTEYDDDVIFHYLKSFGRVRIDLSSAKAASNAKERSHNLVICGKVINCYFLQMSNVDAAPALDLKTTGQEDPTYLALEDARLDASMSRSHLHRPVRQTHG</sequence>
<feature type="compositionally biased region" description="Basic and acidic residues" evidence="2">
    <location>
        <begin position="30"/>
        <end position="42"/>
    </location>
</feature>
<reference evidence="3 4" key="1">
    <citation type="journal article" date="2018" name="Nat. Ecol. Evol.">
        <title>Genomic signatures of mitonuclear coevolution across populations of Tigriopus californicus.</title>
        <authorList>
            <person name="Barreto F.S."/>
            <person name="Watson E.T."/>
            <person name="Lima T.G."/>
            <person name="Willett C.S."/>
            <person name="Edmands S."/>
            <person name="Li W."/>
            <person name="Burton R.S."/>
        </authorList>
    </citation>
    <scope>NUCLEOTIDE SEQUENCE [LARGE SCALE GENOMIC DNA]</scope>
    <source>
        <strain evidence="3 4">San Diego</strain>
    </source>
</reference>
<dbReference type="Proteomes" id="UP000318571">
    <property type="component" value="Chromosome 5"/>
</dbReference>
<dbReference type="PANTHER" id="PTHR10300:SF14">
    <property type="entry name" value="PROTEIN SARAH"/>
    <property type="match status" value="1"/>
</dbReference>
<comment type="similarity">
    <text evidence="1">Belongs to the RCAN family.</text>
</comment>
<dbReference type="Gene3D" id="3.30.70.330">
    <property type="match status" value="1"/>
</dbReference>
<dbReference type="GO" id="GO:0019722">
    <property type="term" value="P:calcium-mediated signaling"/>
    <property type="evidence" value="ECO:0007669"/>
    <property type="project" value="InterPro"/>
</dbReference>
<dbReference type="GO" id="GO:0005634">
    <property type="term" value="C:nucleus"/>
    <property type="evidence" value="ECO:0007669"/>
    <property type="project" value="TreeGrafter"/>
</dbReference>
<dbReference type="InterPro" id="IPR006931">
    <property type="entry name" value="Calcipressin"/>
</dbReference>
<dbReference type="CDD" id="cd12434">
    <property type="entry name" value="RRM_RCAN_like"/>
    <property type="match status" value="1"/>
</dbReference>
<gene>
    <name evidence="3" type="ORF">TCAL_14772</name>
</gene>
<dbReference type="EMBL" id="VCGU01000004">
    <property type="protein sequence ID" value="TRY77478.1"/>
    <property type="molecule type" value="Genomic_DNA"/>
</dbReference>
<dbReference type="Pfam" id="PF04847">
    <property type="entry name" value="Calcipressin"/>
    <property type="match status" value="1"/>
</dbReference>
<dbReference type="GO" id="GO:0003676">
    <property type="term" value="F:nucleic acid binding"/>
    <property type="evidence" value="ECO:0007669"/>
    <property type="project" value="InterPro"/>
</dbReference>
<evidence type="ECO:0000256" key="1">
    <source>
        <dbReference type="ARBA" id="ARBA00008209"/>
    </source>
</evidence>
<feature type="region of interest" description="Disordered" evidence="2">
    <location>
        <begin position="1"/>
        <end position="64"/>
    </location>
</feature>
<feature type="compositionally biased region" description="Acidic residues" evidence="2">
    <location>
        <begin position="16"/>
        <end position="26"/>
    </location>
</feature>
<evidence type="ECO:0000256" key="2">
    <source>
        <dbReference type="SAM" id="MobiDB-lite"/>
    </source>
</evidence>
<name>A0A553PIH9_TIGCA</name>
<evidence type="ECO:0008006" key="5">
    <source>
        <dbReference type="Google" id="ProtNLM"/>
    </source>
</evidence>
<evidence type="ECO:0000313" key="4">
    <source>
        <dbReference type="Proteomes" id="UP000318571"/>
    </source>
</evidence>
<feature type="compositionally biased region" description="Polar residues" evidence="2">
    <location>
        <begin position="50"/>
        <end position="59"/>
    </location>
</feature>